<dbReference type="SUPFAM" id="SSF54211">
    <property type="entry name" value="Ribosomal protein S5 domain 2-like"/>
    <property type="match status" value="1"/>
</dbReference>
<feature type="domain" description="Exoribonuclease phosphorolytic" evidence="13">
    <location>
        <begin position="453"/>
        <end position="638"/>
    </location>
</feature>
<evidence type="ECO:0000256" key="11">
    <source>
        <dbReference type="SAM" id="Phobius"/>
    </source>
</evidence>
<sequence>MPVWAPNIRPPGAGSYLALGVALGLTTGLTLNALRQLKGSRKPLLIRSPRETQLSKLSREEIDALPYPPDALPGGRDVETPYGIIKVFEWGPEDGEKVLLLHGISTPCLALGNLGQELVRMGYRVMIFDFFGRGYSDTPTDLPYDIRLYTTQILLALASSNVAWAGNDGFHLIGYSLGGGIAVPFAKDFPHMVRSVVLIAGGGLIRPEHVSWRSRLLYSTGIFPEWALEFLVRRRLMPKRREAMTETRMSTQVVDRPKIKHKNSDANGGDGWDCATLLAHRPGHTVSSVMEWQLHQHRGFIPAFMSSIRHAPIYNQHKDWIALGRLLAERRKEAGWVDTSLPGLKGGSILLVLGAMDPVVSKEELIHDATAVLGEDGFEAVVLNSGHELVMTNAIEVANTVAASPAPSGPQPSLTFTRPVFAKLSPHPYLLRTLSPDSPDQQPTRNNGRAPHQSRPIQINTSSLSQAHGSSLVRTGDTTVICGVRGELLPVTAIPQFRPHNGTLYDQDEGDEARARKELKDYDLLVPNIELATGCAPQFLPGVPPTTLAQTVSTRVYSLLHGAGVVDGRGLRVWFTPESKKEEGDMEVEGEEEREEQKPQVVAYWVLYIDLLFVSFDGNPFDAAWAAVLAALKDTKLPMARWDPDREMVVCRKGQDTRLNVRGLPVACSAAVFLEKEHGEVGRGERNRHWILLDPDRSEEELCKEVVTVVVDCSDGGETRVRSIEKQGGTVIGRELIRGFVGVAEGRWREVKEAMGN</sequence>
<evidence type="ECO:0000313" key="14">
    <source>
        <dbReference type="EMBL" id="KAK4673733.1"/>
    </source>
</evidence>
<dbReference type="SUPFAM" id="SSF55666">
    <property type="entry name" value="Ribonuclease PH domain 2-like"/>
    <property type="match status" value="1"/>
</dbReference>
<evidence type="ECO:0000256" key="9">
    <source>
        <dbReference type="ARBA" id="ARBA00030617"/>
    </source>
</evidence>
<keyword evidence="6" id="KW-0271">Exosome</keyword>
<dbReference type="PANTHER" id="PTHR11097">
    <property type="entry name" value="EXOSOME COMPLEX EXONUCLEASE RIBOSOMAL RNA PROCESSING PROTEIN"/>
    <property type="match status" value="1"/>
</dbReference>
<keyword evidence="8" id="KW-0539">Nucleus</keyword>
<dbReference type="EMBL" id="JAFFHB010000001">
    <property type="protein sequence ID" value="KAK4673733.1"/>
    <property type="molecule type" value="Genomic_DNA"/>
</dbReference>
<reference evidence="14 15" key="1">
    <citation type="journal article" date="2023" name="bioRxiv">
        <title>High-quality genome assemblies of four members of thePodospora anserinaspecies complex.</title>
        <authorList>
            <person name="Ament-Velasquez S.L."/>
            <person name="Vogan A.A."/>
            <person name="Wallerman O."/>
            <person name="Hartmann F."/>
            <person name="Gautier V."/>
            <person name="Silar P."/>
            <person name="Giraud T."/>
            <person name="Johannesson H."/>
        </authorList>
    </citation>
    <scope>NUCLEOTIDE SEQUENCE [LARGE SCALE GENOMIC DNA]</scope>
    <source>
        <strain evidence="14 15">CBS 411.78</strain>
    </source>
</reference>
<dbReference type="GeneID" id="87925278"/>
<keyword evidence="4" id="KW-0963">Cytoplasm</keyword>
<dbReference type="RefSeq" id="XP_062771055.1">
    <property type="nucleotide sequence ID" value="XM_062905336.1"/>
</dbReference>
<proteinExistence type="inferred from homology"/>
<dbReference type="InterPro" id="IPR001247">
    <property type="entry name" value="ExoRNase_PH_dom1"/>
</dbReference>
<evidence type="ECO:0000313" key="15">
    <source>
        <dbReference type="Proteomes" id="UP001326199"/>
    </source>
</evidence>
<comment type="caution">
    <text evidence="14">The sequence shown here is derived from an EMBL/GenBank/DDBJ whole genome shotgun (WGS) entry which is preliminary data.</text>
</comment>
<evidence type="ECO:0000256" key="10">
    <source>
        <dbReference type="SAM" id="MobiDB-lite"/>
    </source>
</evidence>
<dbReference type="InterPro" id="IPR000073">
    <property type="entry name" value="AB_hydrolase_1"/>
</dbReference>
<evidence type="ECO:0000256" key="6">
    <source>
        <dbReference type="ARBA" id="ARBA00022835"/>
    </source>
</evidence>
<feature type="compositionally biased region" description="Polar residues" evidence="10">
    <location>
        <begin position="435"/>
        <end position="447"/>
    </location>
</feature>
<keyword evidence="5" id="KW-0698">rRNA processing</keyword>
<comment type="subcellular location">
    <subcellularLocation>
        <location evidence="1">Cytoplasm</location>
    </subcellularLocation>
    <subcellularLocation>
        <location evidence="2">Nucleus</location>
        <location evidence="2">Nucleolus</location>
    </subcellularLocation>
</comment>
<dbReference type="InterPro" id="IPR029058">
    <property type="entry name" value="AB_hydrolase_fold"/>
</dbReference>
<dbReference type="InterPro" id="IPR050590">
    <property type="entry name" value="Exosome_comp_Rrp42_subfam"/>
</dbReference>
<evidence type="ECO:0000256" key="2">
    <source>
        <dbReference type="ARBA" id="ARBA00004604"/>
    </source>
</evidence>
<evidence type="ECO:0000256" key="4">
    <source>
        <dbReference type="ARBA" id="ARBA00022490"/>
    </source>
</evidence>
<dbReference type="InterPro" id="IPR027408">
    <property type="entry name" value="PNPase/RNase_PH_dom_sf"/>
</dbReference>
<protein>
    <recommendedName>
        <fullName evidence="9">Ribosomal RNA-processing protein 43</fullName>
    </recommendedName>
</protein>
<keyword evidence="7" id="KW-0694">RNA-binding</keyword>
<keyword evidence="11" id="KW-0472">Membrane</keyword>
<dbReference type="InterPro" id="IPR036345">
    <property type="entry name" value="ExoRNase_PH_dom2_sf"/>
</dbReference>
<comment type="similarity">
    <text evidence="3">Belongs to the RNase PH family.</text>
</comment>
<evidence type="ECO:0000256" key="5">
    <source>
        <dbReference type="ARBA" id="ARBA00022552"/>
    </source>
</evidence>
<feature type="region of interest" description="Disordered" evidence="10">
    <location>
        <begin position="431"/>
        <end position="456"/>
    </location>
</feature>
<evidence type="ECO:0000259" key="13">
    <source>
        <dbReference type="Pfam" id="PF01138"/>
    </source>
</evidence>
<evidence type="ECO:0000259" key="12">
    <source>
        <dbReference type="Pfam" id="PF00561"/>
    </source>
</evidence>
<keyword evidence="11" id="KW-0812">Transmembrane</keyword>
<evidence type="ECO:0000256" key="3">
    <source>
        <dbReference type="ARBA" id="ARBA00006678"/>
    </source>
</evidence>
<dbReference type="SUPFAM" id="SSF53474">
    <property type="entry name" value="alpha/beta-Hydrolases"/>
    <property type="match status" value="1"/>
</dbReference>
<dbReference type="InterPro" id="IPR020568">
    <property type="entry name" value="Ribosomal_Su5_D2-typ_SF"/>
</dbReference>
<evidence type="ECO:0000256" key="7">
    <source>
        <dbReference type="ARBA" id="ARBA00022884"/>
    </source>
</evidence>
<dbReference type="PRINTS" id="PR00111">
    <property type="entry name" value="ABHYDROLASE"/>
</dbReference>
<evidence type="ECO:0000256" key="1">
    <source>
        <dbReference type="ARBA" id="ARBA00004496"/>
    </source>
</evidence>
<keyword evidence="11" id="KW-1133">Transmembrane helix</keyword>
<keyword evidence="15" id="KW-1185">Reference proteome</keyword>
<gene>
    <name evidence="14" type="ORF">QC763_0017040</name>
</gene>
<dbReference type="PANTHER" id="PTHR11097:SF9">
    <property type="entry name" value="EXOSOME COMPLEX COMPONENT RRP43"/>
    <property type="match status" value="1"/>
</dbReference>
<name>A0ABR0I187_9PEZI</name>
<accession>A0ABR0I187</accession>
<organism evidence="14 15">
    <name type="scientific">Podospora pseudopauciseta</name>
    <dbReference type="NCBI Taxonomy" id="2093780"/>
    <lineage>
        <taxon>Eukaryota</taxon>
        <taxon>Fungi</taxon>
        <taxon>Dikarya</taxon>
        <taxon>Ascomycota</taxon>
        <taxon>Pezizomycotina</taxon>
        <taxon>Sordariomycetes</taxon>
        <taxon>Sordariomycetidae</taxon>
        <taxon>Sordariales</taxon>
        <taxon>Podosporaceae</taxon>
        <taxon>Podospora</taxon>
    </lineage>
</organism>
<dbReference type="Pfam" id="PF01138">
    <property type="entry name" value="RNase_PH"/>
    <property type="match status" value="1"/>
</dbReference>
<dbReference type="Gene3D" id="3.40.50.1820">
    <property type="entry name" value="alpha/beta hydrolase"/>
    <property type="match status" value="1"/>
</dbReference>
<dbReference type="Gene3D" id="3.30.230.70">
    <property type="entry name" value="GHMP Kinase, N-terminal domain"/>
    <property type="match status" value="1"/>
</dbReference>
<feature type="transmembrane region" description="Helical" evidence="11">
    <location>
        <begin position="13"/>
        <end position="34"/>
    </location>
</feature>
<feature type="domain" description="AB hydrolase-1" evidence="12">
    <location>
        <begin position="98"/>
        <end position="230"/>
    </location>
</feature>
<dbReference type="Proteomes" id="UP001326199">
    <property type="component" value="Unassembled WGS sequence"/>
</dbReference>
<evidence type="ECO:0000256" key="8">
    <source>
        <dbReference type="ARBA" id="ARBA00023242"/>
    </source>
</evidence>
<dbReference type="Pfam" id="PF00561">
    <property type="entry name" value="Abhydrolase_1"/>
    <property type="match status" value="1"/>
</dbReference>